<evidence type="ECO:0000313" key="2">
    <source>
        <dbReference type="Proteomes" id="UP000007797"/>
    </source>
</evidence>
<dbReference type="RefSeq" id="XP_004361980.1">
    <property type="nucleotide sequence ID" value="XM_004361923.1"/>
</dbReference>
<dbReference type="KEGG" id="dfa:DFA_06270"/>
<organism evidence="1 2">
    <name type="scientific">Cavenderia fasciculata</name>
    <name type="common">Slime mold</name>
    <name type="synonym">Dictyostelium fasciculatum</name>
    <dbReference type="NCBI Taxonomy" id="261658"/>
    <lineage>
        <taxon>Eukaryota</taxon>
        <taxon>Amoebozoa</taxon>
        <taxon>Evosea</taxon>
        <taxon>Eumycetozoa</taxon>
        <taxon>Dictyostelia</taxon>
        <taxon>Acytosteliales</taxon>
        <taxon>Cavenderiaceae</taxon>
        <taxon>Cavenderia</taxon>
    </lineage>
</organism>
<proteinExistence type="predicted"/>
<gene>
    <name evidence="1" type="ORF">DFA_06270</name>
</gene>
<accession>F4PKK5</accession>
<protein>
    <submittedName>
        <fullName evidence="1">Uncharacterized protein</fullName>
    </submittedName>
</protein>
<dbReference type="Proteomes" id="UP000007797">
    <property type="component" value="Unassembled WGS sequence"/>
</dbReference>
<sequence>MNYSITNLGKRYIVQNINDNLKKVSNLINRNNNNVNYSLAYYSHSSGRTDNRVLQPANNQQPANQKATQVSNEQVKERKFGVHPGLAQMNSDKLDIPILQYIKQHPEMRFDSMNESYTSMEFVPPSCMNNYQPKDAIKDISLID</sequence>
<keyword evidence="2" id="KW-1185">Reference proteome</keyword>
<dbReference type="GeneID" id="14876510"/>
<name>F4PKK5_CACFS</name>
<dbReference type="EMBL" id="GL883007">
    <property type="protein sequence ID" value="EGG24129.1"/>
    <property type="molecule type" value="Genomic_DNA"/>
</dbReference>
<evidence type="ECO:0000313" key="1">
    <source>
        <dbReference type="EMBL" id="EGG24129.1"/>
    </source>
</evidence>
<reference evidence="2" key="1">
    <citation type="journal article" date="2011" name="Genome Res.">
        <title>Phylogeny-wide analysis of social amoeba genomes highlights ancient origins for complex intercellular communication.</title>
        <authorList>
            <person name="Heidel A.J."/>
            <person name="Lawal H.M."/>
            <person name="Felder M."/>
            <person name="Schilde C."/>
            <person name="Helps N.R."/>
            <person name="Tunggal B."/>
            <person name="Rivero F."/>
            <person name="John U."/>
            <person name="Schleicher M."/>
            <person name="Eichinger L."/>
            <person name="Platzer M."/>
            <person name="Noegel A.A."/>
            <person name="Schaap P."/>
            <person name="Gloeckner G."/>
        </authorList>
    </citation>
    <scope>NUCLEOTIDE SEQUENCE [LARGE SCALE GENOMIC DNA]</scope>
    <source>
        <strain evidence="2">SH3</strain>
    </source>
</reference>
<dbReference type="AlphaFoldDB" id="F4PKK5"/>